<keyword evidence="2 8" id="KW-0699">rRNA-binding</keyword>
<dbReference type="AlphaFoldDB" id="K1XX66"/>
<dbReference type="PANTHER" id="PTHR11760">
    <property type="entry name" value="30S/40S RIBOSOMAL PROTEIN S3"/>
    <property type="match status" value="1"/>
</dbReference>
<dbReference type="HAMAP" id="MF_01309_B">
    <property type="entry name" value="Ribosomal_uS3_B"/>
    <property type="match status" value="1"/>
</dbReference>
<evidence type="ECO:0000256" key="5">
    <source>
        <dbReference type="ARBA" id="ARBA00023274"/>
    </source>
</evidence>
<keyword evidence="3 8" id="KW-0694">RNA-binding</keyword>
<comment type="function">
    <text evidence="6 8">Binds the lower part of the 30S subunit head. Binds mRNA in the 70S ribosome, positioning it for translation.</text>
</comment>
<dbReference type="GO" id="GO:0006412">
    <property type="term" value="P:translation"/>
    <property type="evidence" value="ECO:0007669"/>
    <property type="project" value="UniProtKB-UniRule"/>
</dbReference>
<evidence type="ECO:0000256" key="6">
    <source>
        <dbReference type="ARBA" id="ARBA00024998"/>
    </source>
</evidence>
<evidence type="ECO:0000256" key="8">
    <source>
        <dbReference type="HAMAP-Rule" id="MF_01309"/>
    </source>
</evidence>
<dbReference type="InterPro" id="IPR009019">
    <property type="entry name" value="KH_sf_prok-type"/>
</dbReference>
<dbReference type="GO" id="GO:0022627">
    <property type="term" value="C:cytosolic small ribosomal subunit"/>
    <property type="evidence" value="ECO:0007669"/>
    <property type="project" value="TreeGrafter"/>
</dbReference>
<keyword evidence="5 8" id="KW-0687">Ribonucleoprotein</keyword>
<dbReference type="NCBIfam" id="TIGR01009">
    <property type="entry name" value="rpsC_bact"/>
    <property type="match status" value="1"/>
</dbReference>
<comment type="subunit">
    <text evidence="8">Part of the 30S ribosomal subunit. Forms a tight complex with proteins S10 and S14.</text>
</comment>
<evidence type="ECO:0000256" key="3">
    <source>
        <dbReference type="ARBA" id="ARBA00022884"/>
    </source>
</evidence>
<accession>K1XX66</accession>
<sequence>MGHKVSPLAFRIGYSKTWKTTGYYDRKDYGKNVAADVQLRIFIVKFLTGIPVGNIFINHTDSETSIVIYTSKTAFVLGKNGENLTKLEEEIQKNFPGKYAIEVKEVKKPELSASLVADSIARQIEKKLPYRRVVKNALVKTMEKGGLGIKVILSGRLNGAEIARTETYKDGAIPRQTIRSDIDYSIERANTIYGVIGMKVWIYKGDIYKK</sequence>
<dbReference type="SUPFAM" id="SSF54814">
    <property type="entry name" value="Prokaryotic type KH domain (KH-domain type II)"/>
    <property type="match status" value="1"/>
</dbReference>
<dbReference type="GO" id="GO:0003729">
    <property type="term" value="F:mRNA binding"/>
    <property type="evidence" value="ECO:0007669"/>
    <property type="project" value="UniProtKB-UniRule"/>
</dbReference>
<organism evidence="11">
    <name type="scientific">uncultured bacterium</name>
    <name type="common">gcode 4</name>
    <dbReference type="NCBI Taxonomy" id="1234023"/>
    <lineage>
        <taxon>Bacteria</taxon>
        <taxon>environmental samples</taxon>
    </lineage>
</organism>
<comment type="similarity">
    <text evidence="1 8 9">Belongs to the universal ribosomal protein uS3 family.</text>
</comment>
<dbReference type="InterPro" id="IPR004087">
    <property type="entry name" value="KH_dom"/>
</dbReference>
<dbReference type="InterPro" id="IPR036419">
    <property type="entry name" value="Ribosomal_S3_C_sf"/>
</dbReference>
<dbReference type="InterPro" id="IPR004044">
    <property type="entry name" value="KH_dom_type_2"/>
</dbReference>
<reference evidence="11" key="1">
    <citation type="journal article" date="2012" name="Science">
        <title>Fermentation, hydrogen, and sulfur metabolism in multiple uncultivated bacterial phyla.</title>
        <authorList>
            <person name="Wrighton K.C."/>
            <person name="Thomas B.C."/>
            <person name="Sharon I."/>
            <person name="Miller C.S."/>
            <person name="Castelle C.J."/>
            <person name="VerBerkmoes N.C."/>
            <person name="Wilkins M.J."/>
            <person name="Hettich R.L."/>
            <person name="Lipton M.S."/>
            <person name="Williams K.H."/>
            <person name="Long P.E."/>
            <person name="Banfield J.F."/>
        </authorList>
    </citation>
    <scope>NUCLEOTIDE SEQUENCE [LARGE SCALE GENOMIC DNA]</scope>
</reference>
<dbReference type="SMART" id="SM00322">
    <property type="entry name" value="KH"/>
    <property type="match status" value="1"/>
</dbReference>
<dbReference type="InterPro" id="IPR001351">
    <property type="entry name" value="Ribosomal_uS3_C"/>
</dbReference>
<dbReference type="InterPro" id="IPR057258">
    <property type="entry name" value="Ribosomal_uS3"/>
</dbReference>
<evidence type="ECO:0000256" key="9">
    <source>
        <dbReference type="RuleBase" id="RU003624"/>
    </source>
</evidence>
<evidence type="ECO:0000259" key="10">
    <source>
        <dbReference type="PROSITE" id="PS50823"/>
    </source>
</evidence>
<dbReference type="Gene3D" id="3.30.300.20">
    <property type="match status" value="1"/>
</dbReference>
<dbReference type="Pfam" id="PF07650">
    <property type="entry name" value="KH_2"/>
    <property type="match status" value="1"/>
</dbReference>
<dbReference type="InterPro" id="IPR005704">
    <property type="entry name" value="Ribosomal_uS3_bac-typ"/>
</dbReference>
<keyword evidence="4 8" id="KW-0689">Ribosomal protein</keyword>
<feature type="domain" description="KH type-2" evidence="10">
    <location>
        <begin position="39"/>
        <end position="107"/>
    </location>
</feature>
<evidence type="ECO:0000256" key="2">
    <source>
        <dbReference type="ARBA" id="ARBA00022730"/>
    </source>
</evidence>
<protein>
    <recommendedName>
        <fullName evidence="7 8">Small ribosomal subunit protein uS3</fullName>
    </recommendedName>
</protein>
<dbReference type="InterPro" id="IPR015946">
    <property type="entry name" value="KH_dom-like_a/b"/>
</dbReference>
<evidence type="ECO:0000256" key="7">
    <source>
        <dbReference type="ARBA" id="ARBA00035257"/>
    </source>
</evidence>
<gene>
    <name evidence="8 11" type="primary">rpsC</name>
    <name evidence="11" type="ORF">ACD_78C00366G0003</name>
</gene>
<evidence type="ECO:0000256" key="1">
    <source>
        <dbReference type="ARBA" id="ARBA00010761"/>
    </source>
</evidence>
<dbReference type="SUPFAM" id="SSF54821">
    <property type="entry name" value="Ribosomal protein S3 C-terminal domain"/>
    <property type="match status" value="1"/>
</dbReference>
<dbReference type="PROSITE" id="PS00548">
    <property type="entry name" value="RIBOSOMAL_S3"/>
    <property type="match status" value="1"/>
</dbReference>
<dbReference type="Pfam" id="PF00189">
    <property type="entry name" value="Ribosomal_S3_C"/>
    <property type="match status" value="1"/>
</dbReference>
<proteinExistence type="inferred from homology"/>
<evidence type="ECO:0000313" key="11">
    <source>
        <dbReference type="EMBL" id="EKD29536.1"/>
    </source>
</evidence>
<dbReference type="InterPro" id="IPR018280">
    <property type="entry name" value="Ribosomal_uS3_CS"/>
</dbReference>
<dbReference type="CDD" id="cd02412">
    <property type="entry name" value="KH-II_30S_S3"/>
    <property type="match status" value="1"/>
</dbReference>
<dbReference type="Gene3D" id="3.30.1140.32">
    <property type="entry name" value="Ribosomal protein S3, C-terminal domain"/>
    <property type="match status" value="1"/>
</dbReference>
<dbReference type="EMBL" id="AMFJ01034366">
    <property type="protein sequence ID" value="EKD29536.1"/>
    <property type="molecule type" value="Genomic_DNA"/>
</dbReference>
<dbReference type="PROSITE" id="PS50823">
    <property type="entry name" value="KH_TYPE_2"/>
    <property type="match status" value="1"/>
</dbReference>
<dbReference type="GO" id="GO:0019843">
    <property type="term" value="F:rRNA binding"/>
    <property type="evidence" value="ECO:0007669"/>
    <property type="project" value="UniProtKB-UniRule"/>
</dbReference>
<dbReference type="PANTHER" id="PTHR11760:SF19">
    <property type="entry name" value="SMALL RIBOSOMAL SUBUNIT PROTEIN US3C"/>
    <property type="match status" value="1"/>
</dbReference>
<comment type="caution">
    <text evidence="11">The sequence shown here is derived from an EMBL/GenBank/DDBJ whole genome shotgun (WGS) entry which is preliminary data.</text>
</comment>
<dbReference type="GO" id="GO:0003735">
    <property type="term" value="F:structural constituent of ribosome"/>
    <property type="evidence" value="ECO:0007669"/>
    <property type="project" value="InterPro"/>
</dbReference>
<evidence type="ECO:0000256" key="4">
    <source>
        <dbReference type="ARBA" id="ARBA00022980"/>
    </source>
</evidence>
<name>K1XX66_9BACT</name>